<organism evidence="1 2">
    <name type="scientific">Sharpea azabuensis</name>
    <dbReference type="NCBI Taxonomy" id="322505"/>
    <lineage>
        <taxon>Bacteria</taxon>
        <taxon>Bacillati</taxon>
        <taxon>Bacillota</taxon>
        <taxon>Erysipelotrichia</taxon>
        <taxon>Erysipelotrichales</taxon>
        <taxon>Coprobacillaceae</taxon>
        <taxon>Sharpea</taxon>
    </lineage>
</organism>
<reference evidence="2" key="1">
    <citation type="submission" date="2016-10" db="EMBL/GenBank/DDBJ databases">
        <authorList>
            <person name="Varghese N."/>
        </authorList>
    </citation>
    <scope>NUCLEOTIDE SEQUENCE [LARGE SCALE GENOMIC DNA]</scope>
    <source>
        <strain evidence="2">DSM 20406</strain>
    </source>
</reference>
<gene>
    <name evidence="1" type="ORF">SAMN04487834_10408</name>
</gene>
<accession>A0A1H6V4V9</accession>
<evidence type="ECO:0000313" key="1">
    <source>
        <dbReference type="EMBL" id="SEI96827.1"/>
    </source>
</evidence>
<keyword evidence="2" id="KW-1185">Reference proteome</keyword>
<evidence type="ECO:0000313" key="2">
    <source>
        <dbReference type="Proteomes" id="UP000183028"/>
    </source>
</evidence>
<proteinExistence type="predicted"/>
<dbReference type="RefSeq" id="WP_074732352.1">
    <property type="nucleotide sequence ID" value="NZ_FNYK01000040.1"/>
</dbReference>
<protein>
    <submittedName>
        <fullName evidence="1">Uncharacterized protein</fullName>
    </submittedName>
</protein>
<dbReference type="Proteomes" id="UP000183028">
    <property type="component" value="Unassembled WGS sequence"/>
</dbReference>
<name>A0A1H6V4V9_9FIRM</name>
<dbReference type="EMBL" id="FNYK01000040">
    <property type="protein sequence ID" value="SEI96827.1"/>
    <property type="molecule type" value="Genomic_DNA"/>
</dbReference>
<dbReference type="AlphaFoldDB" id="A0A1H6V4V9"/>
<sequence length="76" mass="8939">MSMIDCINHKNSKERRRAELMSEMNNDIEALWSMQMRLRKTEASSDILVMLSRAREQISIERRKIVAEMNKGANNK</sequence>